<proteinExistence type="predicted"/>
<name>A0AA35P6S9_9SAUR</name>
<organism evidence="1 2">
    <name type="scientific">Podarcis lilfordi</name>
    <name type="common">Lilford's wall lizard</name>
    <dbReference type="NCBI Taxonomy" id="74358"/>
    <lineage>
        <taxon>Eukaryota</taxon>
        <taxon>Metazoa</taxon>
        <taxon>Chordata</taxon>
        <taxon>Craniata</taxon>
        <taxon>Vertebrata</taxon>
        <taxon>Euteleostomi</taxon>
        <taxon>Lepidosauria</taxon>
        <taxon>Squamata</taxon>
        <taxon>Bifurcata</taxon>
        <taxon>Unidentata</taxon>
        <taxon>Episquamata</taxon>
        <taxon>Laterata</taxon>
        <taxon>Lacertibaenia</taxon>
        <taxon>Lacertidae</taxon>
        <taxon>Podarcis</taxon>
    </lineage>
</organism>
<gene>
    <name evidence="1" type="ORF">PODLI_1B039566</name>
</gene>
<protein>
    <submittedName>
        <fullName evidence="1">Uncharacterized protein</fullName>
    </submittedName>
</protein>
<evidence type="ECO:0000313" key="2">
    <source>
        <dbReference type="Proteomes" id="UP001178461"/>
    </source>
</evidence>
<accession>A0AA35P6S9</accession>
<reference evidence="1" key="1">
    <citation type="submission" date="2022-12" db="EMBL/GenBank/DDBJ databases">
        <authorList>
            <person name="Alioto T."/>
            <person name="Alioto T."/>
            <person name="Gomez Garrido J."/>
        </authorList>
    </citation>
    <scope>NUCLEOTIDE SEQUENCE</scope>
</reference>
<keyword evidence="2" id="KW-1185">Reference proteome</keyword>
<dbReference type="AlphaFoldDB" id="A0AA35P6S9"/>
<dbReference type="EMBL" id="OX395130">
    <property type="protein sequence ID" value="CAI5774323.1"/>
    <property type="molecule type" value="Genomic_DNA"/>
</dbReference>
<dbReference type="Proteomes" id="UP001178461">
    <property type="component" value="Chromosome 5"/>
</dbReference>
<evidence type="ECO:0000313" key="1">
    <source>
        <dbReference type="EMBL" id="CAI5774323.1"/>
    </source>
</evidence>
<sequence>MKIWRNEEDTKEIICSLMRQSLWQLLISFKFQVCSKQLRELLAVVLEQLQPKALWERLSHLSPLVTRCHLLLPGLQTAEQTMSHAC</sequence>